<comment type="similarity">
    <text evidence="2 6">Belongs to the DNA polymerase alpha subunit B family.</text>
</comment>
<keyword evidence="10" id="KW-0808">Transferase</keyword>
<dbReference type="GO" id="GO:0006270">
    <property type="term" value="P:DNA replication initiation"/>
    <property type="evidence" value="ECO:0007669"/>
    <property type="project" value="TreeGrafter"/>
</dbReference>
<evidence type="ECO:0000256" key="1">
    <source>
        <dbReference type="ARBA" id="ARBA00004123"/>
    </source>
</evidence>
<dbReference type="InterPro" id="IPR054300">
    <property type="entry name" value="OB_DPOA2"/>
</dbReference>
<feature type="compositionally biased region" description="Polar residues" evidence="7">
    <location>
        <begin position="148"/>
        <end position="158"/>
    </location>
</feature>
<evidence type="ECO:0000256" key="2">
    <source>
        <dbReference type="ARBA" id="ARBA00007299"/>
    </source>
</evidence>
<comment type="subcellular location">
    <subcellularLocation>
        <location evidence="1 6">Nucleus</location>
    </subcellularLocation>
</comment>
<keyword evidence="10" id="KW-0548">Nucleotidyltransferase</keyword>
<feature type="region of interest" description="Disordered" evidence="7">
    <location>
        <begin position="126"/>
        <end position="164"/>
    </location>
</feature>
<keyword evidence="11" id="KW-1185">Reference proteome</keyword>
<feature type="domain" description="DNA polymerase alpha subunit B OB" evidence="9">
    <location>
        <begin position="238"/>
        <end position="347"/>
    </location>
</feature>
<dbReference type="PANTHER" id="PTHR23061:SF12">
    <property type="entry name" value="DNA POLYMERASE ALPHA SUBUNIT B"/>
    <property type="match status" value="1"/>
</dbReference>
<dbReference type="EMBL" id="BTGD01000025">
    <property type="protein sequence ID" value="GMM58387.1"/>
    <property type="molecule type" value="Genomic_DNA"/>
</dbReference>
<evidence type="ECO:0000313" key="10">
    <source>
        <dbReference type="EMBL" id="GMM58387.1"/>
    </source>
</evidence>
<dbReference type="Gene3D" id="3.60.21.60">
    <property type="match status" value="2"/>
</dbReference>
<keyword evidence="5 6" id="KW-0539">Nucleus</keyword>
<proteinExistence type="inferred from homology"/>
<feature type="domain" description="DNA polymerase alpha/delta/epsilon subunit B" evidence="8">
    <location>
        <begin position="376"/>
        <end position="615"/>
    </location>
</feature>
<comment type="function">
    <text evidence="6">Accessory subunit of the DNA polymerase alpha complex (also known as the alpha DNA polymerase-primase complex) which plays an essential role in the initiation of DNA synthesis.</text>
</comment>
<dbReference type="InterPro" id="IPR007185">
    <property type="entry name" value="DNA_pol_a/d/e_bsu"/>
</dbReference>
<evidence type="ECO:0000256" key="3">
    <source>
        <dbReference type="ARBA" id="ARBA00018596"/>
    </source>
</evidence>
<accession>A0AAV5S6M7</accession>
<keyword evidence="10" id="KW-0239">DNA-directed DNA polymerase</keyword>
<evidence type="ECO:0000259" key="9">
    <source>
        <dbReference type="Pfam" id="PF22062"/>
    </source>
</evidence>
<protein>
    <recommendedName>
        <fullName evidence="3 6">DNA polymerase alpha subunit B</fullName>
    </recommendedName>
</protein>
<evidence type="ECO:0000256" key="7">
    <source>
        <dbReference type="SAM" id="MobiDB-lite"/>
    </source>
</evidence>
<organism evidence="10 11">
    <name type="scientific">Maudiozyma humilis</name>
    <name type="common">Sour dough yeast</name>
    <name type="synonym">Kazachstania humilis</name>
    <dbReference type="NCBI Taxonomy" id="51915"/>
    <lineage>
        <taxon>Eukaryota</taxon>
        <taxon>Fungi</taxon>
        <taxon>Dikarya</taxon>
        <taxon>Ascomycota</taxon>
        <taxon>Saccharomycotina</taxon>
        <taxon>Saccharomycetes</taxon>
        <taxon>Saccharomycetales</taxon>
        <taxon>Saccharomycetaceae</taxon>
        <taxon>Maudiozyma</taxon>
    </lineage>
</organism>
<dbReference type="Proteomes" id="UP001377567">
    <property type="component" value="Unassembled WGS sequence"/>
</dbReference>
<dbReference type="GO" id="GO:0005658">
    <property type="term" value="C:alpha DNA polymerase:primase complex"/>
    <property type="evidence" value="ECO:0007669"/>
    <property type="project" value="TreeGrafter"/>
</dbReference>
<keyword evidence="4 6" id="KW-0235">DNA replication</keyword>
<dbReference type="PIRSF" id="PIRSF018300">
    <property type="entry name" value="DNA_pol_alph_2"/>
    <property type="match status" value="1"/>
</dbReference>
<dbReference type="Pfam" id="PF22062">
    <property type="entry name" value="OB_DPOA2"/>
    <property type="match status" value="1"/>
</dbReference>
<gene>
    <name evidence="10" type="ORF">DAKH74_050040</name>
</gene>
<evidence type="ECO:0000313" key="11">
    <source>
        <dbReference type="Proteomes" id="UP001377567"/>
    </source>
</evidence>
<dbReference type="InterPro" id="IPR016722">
    <property type="entry name" value="DNA_pol_alpha_bsu"/>
</dbReference>
<dbReference type="GO" id="GO:0003677">
    <property type="term" value="F:DNA binding"/>
    <property type="evidence" value="ECO:0007669"/>
    <property type="project" value="InterPro"/>
</dbReference>
<sequence length="679" mass="76038">MTMIEDTQVFVSHFGKEANQPEIISGLQSLAKLYAISVEDLYIKWEQFSCQKPHSFTTINVRSLDLFKQFLQNDIEKRANSSINNSANTSSTSSSIKVPKTLKGINGNASLYGFNIPKTPIVNKKRKLGASKDNQTSDNSIKLEFTPDDQSSTPNSSVKMEGSAAKKAALSTSLSRAGYDENKTGNVMDSLNVNNLEVADGLTMPEDITFEVKPRIQVINDQEKYKFRTMRQNLVECSDLLDDQIDQFLKLIKESFSLADSEFGDPAVQSQADIYAVGRIVPDSPQADGFLNPESLSLETSRISGIGKRIRLNLEHIQETSLFCGQIVALKGKNANGDYFLVEEVLNTPYPDFPLTSSEELNEFQSLMKNQTTKTIVTSGPYTSQNDFNLDFLTEFVERVNTKMKPHVLVMFGPFIDVTDPRIMSGNLPIFKDMKVQPKTLDELFVKLITPILRTIHPSIQVILIPSTKDAISTHASYPQDAFDRKSLQLPKNFKCLTNPSTFQINEAYVGCSNVDIFKDLKEVTKGSQTLLSNRFDRISEHVLQQRRYYPQFPGSIKKVTLPNPASKNNNSPESKIYKHISGADLEVSYLGLTEFVSNVSPDIIIIPSELYPFARVVKNVIMINPGRFIKPNGDNGSFAQISIKCPDSTDPLLTKIDGEDELYLHNIWKRSRVDIITN</sequence>
<evidence type="ECO:0000259" key="8">
    <source>
        <dbReference type="Pfam" id="PF04042"/>
    </source>
</evidence>
<evidence type="ECO:0000256" key="6">
    <source>
        <dbReference type="PIRNR" id="PIRNR018300"/>
    </source>
</evidence>
<reference evidence="10 11" key="1">
    <citation type="journal article" date="2023" name="Elife">
        <title>Identification of key yeast species and microbe-microbe interactions impacting larval growth of Drosophila in the wild.</title>
        <authorList>
            <person name="Mure A."/>
            <person name="Sugiura Y."/>
            <person name="Maeda R."/>
            <person name="Honda K."/>
            <person name="Sakurai N."/>
            <person name="Takahashi Y."/>
            <person name="Watada M."/>
            <person name="Katoh T."/>
            <person name="Gotoh A."/>
            <person name="Gotoh Y."/>
            <person name="Taniguchi I."/>
            <person name="Nakamura K."/>
            <person name="Hayashi T."/>
            <person name="Katayama T."/>
            <person name="Uemura T."/>
            <person name="Hattori Y."/>
        </authorList>
    </citation>
    <scope>NUCLEOTIDE SEQUENCE [LARGE SCALE GENOMIC DNA]</scope>
    <source>
        <strain evidence="10 11">KH-74</strain>
    </source>
</reference>
<dbReference type="GO" id="GO:0003887">
    <property type="term" value="F:DNA-directed DNA polymerase activity"/>
    <property type="evidence" value="ECO:0007669"/>
    <property type="project" value="UniProtKB-KW"/>
</dbReference>
<evidence type="ECO:0000256" key="4">
    <source>
        <dbReference type="ARBA" id="ARBA00022705"/>
    </source>
</evidence>
<dbReference type="PANTHER" id="PTHR23061">
    <property type="entry name" value="DNA POLYMERASE 2 ALPHA 70 KDA SUBUNIT"/>
    <property type="match status" value="1"/>
</dbReference>
<name>A0AAV5S6M7_MAUHU</name>
<dbReference type="AlphaFoldDB" id="A0AAV5S6M7"/>
<comment type="caution">
    <text evidence="10">The sequence shown here is derived from an EMBL/GenBank/DDBJ whole genome shotgun (WGS) entry which is preliminary data.</text>
</comment>
<dbReference type="Pfam" id="PF04042">
    <property type="entry name" value="DNA_pol_E_B"/>
    <property type="match status" value="1"/>
</dbReference>
<evidence type="ECO:0000256" key="5">
    <source>
        <dbReference type="ARBA" id="ARBA00023242"/>
    </source>
</evidence>